<keyword evidence="3" id="KW-1185">Reference proteome</keyword>
<sequence>MKQRIWLVWLLGLPWAAQAAVQSDTRCFVSANGGKPIHLQFTTVGDADADWTAAYVRYGKRGKAITLVWLRTEQEEMAEGRPYQFTDEWLEIVDGRINGRYTTIHQGANYYGFHYRGANGRDIDFDEDLGARAASQHACKY</sequence>
<keyword evidence="1" id="KW-0732">Signal</keyword>
<reference evidence="2 3" key="1">
    <citation type="submission" date="2021-05" db="EMBL/GenBank/DDBJ databases">
        <title>Draft Whole Genome Sequencing Of Biosensor Chromobacterium violaceum Strain CV026 Reveals A Regulatory RNA In Chromobacterium violaceum Phenotype Regulatory Network.</title>
        <authorList>
            <person name="Hong K.W."/>
            <person name="Chan K.G."/>
            <person name="Chang C.-Y."/>
        </authorList>
    </citation>
    <scope>NUCLEOTIDE SEQUENCE [LARGE SCALE GENOMIC DNA]</scope>
    <source>
        <strain evidence="2 3">ATCC 31532</strain>
    </source>
</reference>
<gene>
    <name evidence="2" type="ORF">KIF53_00285</name>
</gene>
<proteinExistence type="predicted"/>
<organism evidence="2 3">
    <name type="scientific">Chromobacterium subtsugae</name>
    <dbReference type="NCBI Taxonomy" id="251747"/>
    <lineage>
        <taxon>Bacteria</taxon>
        <taxon>Pseudomonadati</taxon>
        <taxon>Pseudomonadota</taxon>
        <taxon>Betaproteobacteria</taxon>
        <taxon>Neisseriales</taxon>
        <taxon>Chromobacteriaceae</taxon>
        <taxon>Chromobacterium</taxon>
    </lineage>
</organism>
<dbReference type="Proteomes" id="UP000711178">
    <property type="component" value="Unassembled WGS sequence"/>
</dbReference>
<evidence type="ECO:0000313" key="3">
    <source>
        <dbReference type="Proteomes" id="UP000711178"/>
    </source>
</evidence>
<dbReference type="RefSeq" id="WP_043574845.1">
    <property type="nucleotide sequence ID" value="NZ_CP142381.1"/>
</dbReference>
<evidence type="ECO:0000313" key="2">
    <source>
        <dbReference type="EMBL" id="MBW8286070.1"/>
    </source>
</evidence>
<feature type="signal peptide" evidence="1">
    <location>
        <begin position="1"/>
        <end position="19"/>
    </location>
</feature>
<feature type="chain" id="PRO_5047095062" evidence="1">
    <location>
        <begin position="20"/>
        <end position="141"/>
    </location>
</feature>
<dbReference type="GeneID" id="89683695"/>
<name>A0ABS7F7K2_9NEIS</name>
<evidence type="ECO:0000256" key="1">
    <source>
        <dbReference type="SAM" id="SignalP"/>
    </source>
</evidence>
<accession>A0ABS7F7K2</accession>
<dbReference type="EMBL" id="JAHDTB010000001">
    <property type="protein sequence ID" value="MBW8286070.1"/>
    <property type="molecule type" value="Genomic_DNA"/>
</dbReference>
<protein>
    <submittedName>
        <fullName evidence="2">Uncharacterized protein</fullName>
    </submittedName>
</protein>
<comment type="caution">
    <text evidence="2">The sequence shown here is derived from an EMBL/GenBank/DDBJ whole genome shotgun (WGS) entry which is preliminary data.</text>
</comment>